<dbReference type="PROSITE" id="PS51160">
    <property type="entry name" value="ACYLPHOSPHATASE_3"/>
    <property type="match status" value="1"/>
</dbReference>
<dbReference type="PANTHER" id="PTHR47268">
    <property type="entry name" value="ACYLPHOSPHATASE"/>
    <property type="match status" value="1"/>
</dbReference>
<dbReference type="InterPro" id="IPR001792">
    <property type="entry name" value="Acylphosphatase-like_dom"/>
</dbReference>
<accession>A0A3B1DIN8</accession>
<dbReference type="GO" id="GO:0003998">
    <property type="term" value="F:acylphosphatase activity"/>
    <property type="evidence" value="ECO:0007669"/>
    <property type="project" value="UniProtKB-EC"/>
</dbReference>
<proteinExistence type="predicted"/>
<dbReference type="EMBL" id="UOGG01000164">
    <property type="protein sequence ID" value="VAX31565.1"/>
    <property type="molecule type" value="Genomic_DNA"/>
</dbReference>
<keyword evidence="2" id="KW-0378">Hydrolase</keyword>
<dbReference type="InterPro" id="IPR020456">
    <property type="entry name" value="Acylphosphatase"/>
</dbReference>
<sequence length="90" mass="9814">MEIKAVHIVVRGRVQGVWFRGSAQSFACELGLTGWAKNCPDGTVEIHAEGAGVKLNEFIKWCETGPPLADVTGVDVTPVPAKEMEKFFVR</sequence>
<dbReference type="InterPro" id="IPR017968">
    <property type="entry name" value="Acylphosphatase_CS"/>
</dbReference>
<reference evidence="2" key="1">
    <citation type="submission" date="2018-06" db="EMBL/GenBank/DDBJ databases">
        <authorList>
            <person name="Zhirakovskaya E."/>
        </authorList>
    </citation>
    <scope>NUCLEOTIDE SEQUENCE</scope>
</reference>
<dbReference type="PANTHER" id="PTHR47268:SF4">
    <property type="entry name" value="ACYLPHOSPHATASE"/>
    <property type="match status" value="1"/>
</dbReference>
<dbReference type="AlphaFoldDB" id="A0A3B1DIN8"/>
<dbReference type="PROSITE" id="PS00150">
    <property type="entry name" value="ACYLPHOSPHATASE_1"/>
    <property type="match status" value="1"/>
</dbReference>
<dbReference type="PRINTS" id="PR00112">
    <property type="entry name" value="ACYLPHPHTASE"/>
</dbReference>
<gene>
    <name evidence="2" type="ORF">MNBD_NITROSPINAE05-672</name>
</gene>
<dbReference type="Gene3D" id="3.30.70.100">
    <property type="match status" value="1"/>
</dbReference>
<dbReference type="EC" id="3.6.1.7" evidence="2"/>
<dbReference type="PROSITE" id="PS00151">
    <property type="entry name" value="ACYLPHOSPHATASE_2"/>
    <property type="match status" value="1"/>
</dbReference>
<dbReference type="InterPro" id="IPR036046">
    <property type="entry name" value="Acylphosphatase-like_dom_sf"/>
</dbReference>
<dbReference type="Pfam" id="PF00708">
    <property type="entry name" value="Acylphosphatase"/>
    <property type="match status" value="1"/>
</dbReference>
<name>A0A3B1DIN8_9ZZZZ</name>
<organism evidence="2">
    <name type="scientific">hydrothermal vent metagenome</name>
    <dbReference type="NCBI Taxonomy" id="652676"/>
    <lineage>
        <taxon>unclassified sequences</taxon>
        <taxon>metagenomes</taxon>
        <taxon>ecological metagenomes</taxon>
    </lineage>
</organism>
<evidence type="ECO:0000259" key="1">
    <source>
        <dbReference type="PROSITE" id="PS51160"/>
    </source>
</evidence>
<evidence type="ECO:0000313" key="2">
    <source>
        <dbReference type="EMBL" id="VAX31565.1"/>
    </source>
</evidence>
<protein>
    <submittedName>
        <fullName evidence="2">Acylphosphate phosphohydrolase, putative</fullName>
        <ecNumber evidence="2">3.6.1.7</ecNumber>
    </submittedName>
</protein>
<feature type="domain" description="Acylphosphatase-like" evidence="1">
    <location>
        <begin position="5"/>
        <end position="90"/>
    </location>
</feature>
<dbReference type="SUPFAM" id="SSF54975">
    <property type="entry name" value="Acylphosphatase/BLUF domain-like"/>
    <property type="match status" value="1"/>
</dbReference>